<dbReference type="GO" id="GO:0005634">
    <property type="term" value="C:nucleus"/>
    <property type="evidence" value="ECO:0007669"/>
    <property type="project" value="TreeGrafter"/>
</dbReference>
<dbReference type="Gene3D" id="1.25.40.10">
    <property type="entry name" value="Tetratricopeptide repeat domain"/>
    <property type="match status" value="1"/>
</dbReference>
<dbReference type="PROSITE" id="PS50280">
    <property type="entry name" value="SET"/>
    <property type="match status" value="1"/>
</dbReference>
<dbReference type="PANTHER" id="PTHR12197">
    <property type="entry name" value="HISTONE-LYSINE N-METHYLTRANSFERASE SMYD"/>
    <property type="match status" value="1"/>
</dbReference>
<dbReference type="KEGG" id="acan:ACA1_246520"/>
<dbReference type="Gene3D" id="6.10.140.2220">
    <property type="match status" value="1"/>
</dbReference>
<feature type="compositionally biased region" description="Acidic residues" evidence="1">
    <location>
        <begin position="261"/>
        <end position="275"/>
    </location>
</feature>
<dbReference type="SMART" id="SM00317">
    <property type="entry name" value="SET"/>
    <property type="match status" value="1"/>
</dbReference>
<dbReference type="InterPro" id="IPR050869">
    <property type="entry name" value="H3K4_H4K5_MeTrfase"/>
</dbReference>
<dbReference type="Gene3D" id="2.170.270.10">
    <property type="entry name" value="SET domain"/>
    <property type="match status" value="1"/>
</dbReference>
<feature type="region of interest" description="Disordered" evidence="1">
    <location>
        <begin position="248"/>
        <end position="281"/>
    </location>
</feature>
<dbReference type="PANTHER" id="PTHR12197:SF251">
    <property type="entry name" value="EG:BACR7C10.4 PROTEIN"/>
    <property type="match status" value="1"/>
</dbReference>
<feature type="compositionally biased region" description="Low complexity" evidence="1">
    <location>
        <begin position="657"/>
        <end position="685"/>
    </location>
</feature>
<dbReference type="EMBL" id="KB008093">
    <property type="protein sequence ID" value="ELR13489.1"/>
    <property type="molecule type" value="Genomic_DNA"/>
</dbReference>
<feature type="region of interest" description="Disordered" evidence="1">
    <location>
        <begin position="474"/>
        <end position="498"/>
    </location>
</feature>
<dbReference type="SMART" id="SM00028">
    <property type="entry name" value="TPR"/>
    <property type="match status" value="2"/>
</dbReference>
<dbReference type="InterPro" id="IPR046341">
    <property type="entry name" value="SET_dom_sf"/>
</dbReference>
<name>L8GKX6_ACACF</name>
<proteinExistence type="predicted"/>
<dbReference type="SUPFAM" id="SSF48452">
    <property type="entry name" value="TPR-like"/>
    <property type="match status" value="1"/>
</dbReference>
<feature type="domain" description="SET" evidence="2">
    <location>
        <begin position="128"/>
        <end position="407"/>
    </location>
</feature>
<dbReference type="SUPFAM" id="SSF82199">
    <property type="entry name" value="SET domain"/>
    <property type="match status" value="1"/>
</dbReference>
<dbReference type="Gene3D" id="1.10.220.160">
    <property type="match status" value="1"/>
</dbReference>
<evidence type="ECO:0000313" key="3">
    <source>
        <dbReference type="EMBL" id="ELR13489.1"/>
    </source>
</evidence>
<feature type="region of interest" description="Disordered" evidence="1">
    <location>
        <begin position="657"/>
        <end position="689"/>
    </location>
</feature>
<feature type="compositionally biased region" description="Basic and acidic residues" evidence="1">
    <location>
        <begin position="248"/>
        <end position="258"/>
    </location>
</feature>
<dbReference type="InterPro" id="IPR011990">
    <property type="entry name" value="TPR-like_helical_dom_sf"/>
</dbReference>
<dbReference type="Proteomes" id="UP000011083">
    <property type="component" value="Unassembled WGS sequence"/>
</dbReference>
<protein>
    <submittedName>
        <fullName evidence="3">Tetratricopeptide repeat domain containing protein</fullName>
    </submittedName>
</protein>
<gene>
    <name evidence="3" type="ORF">ACA1_246520</name>
</gene>
<evidence type="ECO:0000313" key="4">
    <source>
        <dbReference type="Proteomes" id="UP000011083"/>
    </source>
</evidence>
<sequence>MDAGQLKGEGNAAFRRRDYAEAVRLYSLALARPTADTDSADPIAEQALTNRSHPPPPTFVFVMLTVSACGMATEALADADRAIALAPRHVKAHYRRGASLMELHRYREAVEALQAAEALEAADRDITRQLRLAREYLALAGHLPTKGRALFATRTLRPGDLILRCAPTAVVLDDECLLEYCSRCLTPLGSVTGHEAPPCADCQMHVLCLYCAANQTLLQQTKNQGSYHRDIRLAMRALIYRARGHQREILQDHERPSPEAEGSDDDNDDTEEANGEMEGWWTRDASEAAFDGRSLVEHHDRLAAEVREGFRQQARNVRWLAAHGPGLALPDADETVARLFAVAQANALTLTDPSSLRPIGQGLYASAALLNHSCLPNANWSVDGEGRLCVRAVRPIEAGEEVTVAYVDPTLPYHARQQALQDHFFFACRCLQCRPPPLALRRLVSLSEKLGLLVGFRDHFVADELMVMVKCPNTMDDDRSGSDNDDADDQHEQQREENVSICGHGMVTIAVRPTSGDTNDECEGRLECVECGYELPGDYARSVEALVSERALARLTRRDEAADAGDTTETAETEYAGLVEAIEEGMGLLHPCHQSLRTMVEHLHFAAHARGDALMQVYAAQTLVHTFHAYLRHPRLHLHVALLHLLSGHALISASTIGTTPTSSSSSSSPLHQLHHQSSAASWSSDESPLRLGVPSVFAARLGAERENWPAIGTEYLRTARRHLRLLLGRRHWLPLAAGRCLKGQCHRRQPASASACALVQAYI</sequence>
<dbReference type="CDD" id="cd20071">
    <property type="entry name" value="SET_SMYD"/>
    <property type="match status" value="1"/>
</dbReference>
<organism evidence="3 4">
    <name type="scientific">Acanthamoeba castellanii (strain ATCC 30010 / Neff)</name>
    <dbReference type="NCBI Taxonomy" id="1257118"/>
    <lineage>
        <taxon>Eukaryota</taxon>
        <taxon>Amoebozoa</taxon>
        <taxon>Discosea</taxon>
        <taxon>Longamoebia</taxon>
        <taxon>Centramoebida</taxon>
        <taxon>Acanthamoebidae</taxon>
        <taxon>Acanthamoeba</taxon>
    </lineage>
</organism>
<dbReference type="RefSeq" id="XP_004335502.1">
    <property type="nucleotide sequence ID" value="XM_004335454.1"/>
</dbReference>
<dbReference type="InterPro" id="IPR019734">
    <property type="entry name" value="TPR_rpt"/>
</dbReference>
<keyword evidence="4" id="KW-1185">Reference proteome</keyword>
<dbReference type="STRING" id="1257118.L8GKX6"/>
<dbReference type="OrthoDB" id="5945798at2759"/>
<evidence type="ECO:0000259" key="2">
    <source>
        <dbReference type="PROSITE" id="PS50280"/>
    </source>
</evidence>
<evidence type="ECO:0000256" key="1">
    <source>
        <dbReference type="SAM" id="MobiDB-lite"/>
    </source>
</evidence>
<dbReference type="VEuPathDB" id="AmoebaDB:ACA1_246520"/>
<dbReference type="AlphaFoldDB" id="L8GKX6"/>
<reference evidence="3 4" key="1">
    <citation type="journal article" date="2013" name="Genome Biol.">
        <title>Genome of Acanthamoeba castellanii highlights extensive lateral gene transfer and early evolution of tyrosine kinase signaling.</title>
        <authorList>
            <person name="Clarke M."/>
            <person name="Lohan A.J."/>
            <person name="Liu B."/>
            <person name="Lagkouvardos I."/>
            <person name="Roy S."/>
            <person name="Zafar N."/>
            <person name="Bertelli C."/>
            <person name="Schilde C."/>
            <person name="Kianianmomeni A."/>
            <person name="Burglin T.R."/>
            <person name="Frech C."/>
            <person name="Turcotte B."/>
            <person name="Kopec K.O."/>
            <person name="Synnott J.M."/>
            <person name="Choo C."/>
            <person name="Paponov I."/>
            <person name="Finkler A."/>
            <person name="Soon Heng Tan C."/>
            <person name="Hutchins A.P."/>
            <person name="Weinmeier T."/>
            <person name="Rattei T."/>
            <person name="Chu J.S."/>
            <person name="Gimenez G."/>
            <person name="Irimia M."/>
            <person name="Rigden D.J."/>
            <person name="Fitzpatrick D.A."/>
            <person name="Lorenzo-Morales J."/>
            <person name="Bateman A."/>
            <person name="Chiu C.H."/>
            <person name="Tang P."/>
            <person name="Hegemann P."/>
            <person name="Fromm H."/>
            <person name="Raoult D."/>
            <person name="Greub G."/>
            <person name="Miranda-Saavedra D."/>
            <person name="Chen N."/>
            <person name="Nash P."/>
            <person name="Ginger M.L."/>
            <person name="Horn M."/>
            <person name="Schaap P."/>
            <person name="Caler L."/>
            <person name="Loftus B."/>
        </authorList>
    </citation>
    <scope>NUCLEOTIDE SEQUENCE [LARGE SCALE GENOMIC DNA]</scope>
    <source>
        <strain evidence="3 4">Neff</strain>
    </source>
</reference>
<dbReference type="InterPro" id="IPR001214">
    <property type="entry name" value="SET_dom"/>
</dbReference>
<dbReference type="GeneID" id="14913838"/>
<dbReference type="Pfam" id="PF00856">
    <property type="entry name" value="SET"/>
    <property type="match status" value="1"/>
</dbReference>
<accession>L8GKX6</accession>